<keyword evidence="6" id="KW-0067">ATP-binding</keyword>
<name>A0A401R3F4_STRNR</name>
<feature type="region of interest" description="Disordered" evidence="4">
    <location>
        <begin position="493"/>
        <end position="525"/>
    </location>
</feature>
<keyword evidence="2" id="KW-0235">DNA replication</keyword>
<keyword evidence="6" id="KW-0547">Nucleotide-binding</keyword>
<reference evidence="6 7" key="1">
    <citation type="journal article" date="2019" name="Microbiol. Resour. Announc.">
        <title>Draft Genome Sequence of the Most Traditional epsilon-Poly-l-Lysine Producer, Streptomyces albulus NBRC14147.</title>
        <authorList>
            <person name="Yamanaka K."/>
            <person name="Hamano Y."/>
        </authorList>
    </citation>
    <scope>NUCLEOTIDE SEQUENCE [LARGE SCALE GENOMIC DNA]</scope>
    <source>
        <strain evidence="6 7">NBRC 14147</strain>
    </source>
</reference>
<evidence type="ECO:0000256" key="3">
    <source>
        <dbReference type="ARBA" id="ARBA00023125"/>
    </source>
</evidence>
<dbReference type="SUPFAM" id="SSF52540">
    <property type="entry name" value="P-loop containing nucleoside triphosphate hydrolases"/>
    <property type="match status" value="1"/>
</dbReference>
<evidence type="ECO:0000259" key="5">
    <source>
        <dbReference type="SMART" id="SM00382"/>
    </source>
</evidence>
<dbReference type="GO" id="GO:0005524">
    <property type="term" value="F:ATP binding"/>
    <property type="evidence" value="ECO:0007669"/>
    <property type="project" value="InterPro"/>
</dbReference>
<dbReference type="Pfam" id="PF13481">
    <property type="entry name" value="AAA_25"/>
    <property type="match status" value="1"/>
</dbReference>
<dbReference type="GO" id="GO:0003678">
    <property type="term" value="F:DNA helicase activity"/>
    <property type="evidence" value="ECO:0007669"/>
    <property type="project" value="InterPro"/>
</dbReference>
<dbReference type="EMBL" id="BHXC01000006">
    <property type="protein sequence ID" value="GCB92134.1"/>
    <property type="molecule type" value="Genomic_DNA"/>
</dbReference>
<organism evidence="6 7">
    <name type="scientific">Streptomyces noursei</name>
    <name type="common">Streptomyces albulus</name>
    <dbReference type="NCBI Taxonomy" id="1971"/>
    <lineage>
        <taxon>Bacteria</taxon>
        <taxon>Bacillati</taxon>
        <taxon>Actinomycetota</taxon>
        <taxon>Actinomycetes</taxon>
        <taxon>Kitasatosporales</taxon>
        <taxon>Streptomycetaceae</taxon>
        <taxon>Streptomyces</taxon>
    </lineage>
</organism>
<keyword evidence="6" id="KW-0378">Hydrolase</keyword>
<evidence type="ECO:0000256" key="1">
    <source>
        <dbReference type="ARBA" id="ARBA00022515"/>
    </source>
</evidence>
<dbReference type="PANTHER" id="PTHR30153:SF2">
    <property type="entry name" value="REPLICATIVE DNA HELICASE"/>
    <property type="match status" value="1"/>
</dbReference>
<sequence>MHFGEESMSKPTGIGAANTTPLTSHLPHPMAPDTGSGTPVPMQHDADAEMAVLGSCMYQSAVIDAVRQVLEPGDFYQPAHTTIWHALLQLRKEGAPTDAIALSHQLKSTGDLTRVGGPPYLHTLASAASVGSGAEYYADIVRHHADLRALQATAVRVLQGATAPGADPAEVRSLLTASLSEAADRARRSSGGRLQRYATDGWSFVTDTPASTAPVWGTPGKTAWASGESLMLVGPPGVGKSTIAQQIVLARLGLLAQVLDMPVQQGEKVLYIAADRPSQLARAFTRVVDQAHQDILRQRLVFWSGPLPASLNAEPQLLTELAAEHGADTVVIDSLKDVVGKLTDDEAGLAYNNARQQLLRDGIELLELHHQRKQGPDASRNQRPVLDQVYGSAWFTAGAGSVLFLNGAAGDPVVQLHHLKTVDDEIGPLPVIHDHPRGTSHVDTSLDPLTLLRQAGTHGLTARQLATQTTGEANPRPADLAKARRRLEALTKSGHAVQETGAGGGAGGGQATRWTAATRHISAVS</sequence>
<dbReference type="PANTHER" id="PTHR30153">
    <property type="entry name" value="REPLICATIVE DNA HELICASE DNAB"/>
    <property type="match status" value="1"/>
</dbReference>
<keyword evidence="6" id="KW-0347">Helicase</keyword>
<protein>
    <submittedName>
        <fullName evidence="6">Replicative DNA helicase</fullName>
    </submittedName>
</protein>
<accession>A0A401R3F4</accession>
<dbReference type="AlphaFoldDB" id="A0A401R3F4"/>
<dbReference type="InterPro" id="IPR036185">
    <property type="entry name" value="DNA_heli_DnaB-like_N_sf"/>
</dbReference>
<dbReference type="InterPro" id="IPR007693">
    <property type="entry name" value="DNA_helicase_DnaB-like_N"/>
</dbReference>
<dbReference type="Gene3D" id="3.40.50.300">
    <property type="entry name" value="P-loop containing nucleotide triphosphate hydrolases"/>
    <property type="match status" value="1"/>
</dbReference>
<feature type="region of interest" description="Disordered" evidence="4">
    <location>
        <begin position="1"/>
        <end position="43"/>
    </location>
</feature>
<evidence type="ECO:0000256" key="2">
    <source>
        <dbReference type="ARBA" id="ARBA00022705"/>
    </source>
</evidence>
<evidence type="ECO:0000256" key="4">
    <source>
        <dbReference type="SAM" id="MobiDB-lite"/>
    </source>
</evidence>
<dbReference type="GO" id="GO:0003677">
    <property type="term" value="F:DNA binding"/>
    <property type="evidence" value="ECO:0007669"/>
    <property type="project" value="UniProtKB-KW"/>
</dbReference>
<keyword evidence="3" id="KW-0238">DNA-binding</keyword>
<dbReference type="GO" id="GO:1990077">
    <property type="term" value="C:primosome complex"/>
    <property type="evidence" value="ECO:0007669"/>
    <property type="project" value="UniProtKB-KW"/>
</dbReference>
<dbReference type="SMART" id="SM00382">
    <property type="entry name" value="AAA"/>
    <property type="match status" value="1"/>
</dbReference>
<evidence type="ECO:0000313" key="6">
    <source>
        <dbReference type="EMBL" id="GCB92134.1"/>
    </source>
</evidence>
<feature type="compositionally biased region" description="Gly residues" evidence="4">
    <location>
        <begin position="501"/>
        <end position="510"/>
    </location>
</feature>
<dbReference type="Proteomes" id="UP000288351">
    <property type="component" value="Unassembled WGS sequence"/>
</dbReference>
<dbReference type="GO" id="GO:0006269">
    <property type="term" value="P:DNA replication, synthesis of primer"/>
    <property type="evidence" value="ECO:0007669"/>
    <property type="project" value="UniProtKB-KW"/>
</dbReference>
<dbReference type="InterPro" id="IPR003593">
    <property type="entry name" value="AAA+_ATPase"/>
</dbReference>
<keyword evidence="1" id="KW-0639">Primosome</keyword>
<dbReference type="SUPFAM" id="SSF48024">
    <property type="entry name" value="N-terminal domain of DnaB helicase"/>
    <property type="match status" value="1"/>
</dbReference>
<gene>
    <name evidence="6" type="primary">dnaB</name>
    <name evidence="6" type="ORF">SALB_04893</name>
</gene>
<dbReference type="Pfam" id="PF00772">
    <property type="entry name" value="DnaB"/>
    <property type="match status" value="1"/>
</dbReference>
<dbReference type="InterPro" id="IPR027417">
    <property type="entry name" value="P-loop_NTPase"/>
</dbReference>
<dbReference type="GO" id="GO:0005829">
    <property type="term" value="C:cytosol"/>
    <property type="evidence" value="ECO:0007669"/>
    <property type="project" value="TreeGrafter"/>
</dbReference>
<dbReference type="InterPro" id="IPR016136">
    <property type="entry name" value="DNA_helicase_N/primase_C"/>
</dbReference>
<evidence type="ECO:0000313" key="7">
    <source>
        <dbReference type="Proteomes" id="UP000288351"/>
    </source>
</evidence>
<comment type="caution">
    <text evidence="6">The sequence shown here is derived from an EMBL/GenBank/DDBJ whole genome shotgun (WGS) entry which is preliminary data.</text>
</comment>
<feature type="domain" description="AAA+ ATPase" evidence="5">
    <location>
        <begin position="226"/>
        <end position="449"/>
    </location>
</feature>
<proteinExistence type="predicted"/>
<dbReference type="Gene3D" id="1.10.860.10">
    <property type="entry name" value="DNAb Helicase, Chain A"/>
    <property type="match status" value="1"/>
</dbReference>